<dbReference type="AlphaFoldDB" id="A0A6B3RSV2"/>
<dbReference type="Proteomes" id="UP000481421">
    <property type="component" value="Unassembled WGS sequence"/>
</dbReference>
<proteinExistence type="predicted"/>
<keyword evidence="3 5" id="KW-0808">Transferase</keyword>
<evidence type="ECO:0000259" key="7">
    <source>
        <dbReference type="PROSITE" id="PS50123"/>
    </source>
</evidence>
<dbReference type="Gene3D" id="1.10.155.10">
    <property type="entry name" value="Chemotaxis receptor methyltransferase CheR, N-terminal domain"/>
    <property type="match status" value="1"/>
</dbReference>
<dbReference type="RefSeq" id="WP_164610593.1">
    <property type="nucleotide sequence ID" value="NZ_JAAIKE010000002.1"/>
</dbReference>
<reference evidence="8 9" key="1">
    <citation type="submission" date="2020-02" db="EMBL/GenBank/DDBJ databases">
        <title>Rhodobacter algicola sp. nov., isolated from microalga culture.</title>
        <authorList>
            <person name="Park C.-Y."/>
        </authorList>
    </citation>
    <scope>NUCLEOTIDE SEQUENCE [LARGE SCALE GENOMIC DNA]</scope>
    <source>
        <strain evidence="8 9">ETT8</strain>
    </source>
</reference>
<comment type="function">
    <text evidence="5">Methylation of the membrane-bound methyl-accepting chemotaxis proteins (MCP) to form gamma-glutamyl methyl ester residues in MCP.</text>
</comment>
<comment type="caution">
    <text evidence="8">The sequence shown here is derived from an EMBL/GenBank/DDBJ whole genome shotgun (WGS) entry which is preliminary data.</text>
</comment>
<dbReference type="InterPro" id="IPR026024">
    <property type="entry name" value="Chemotaxis_MeTrfase_CheR"/>
</dbReference>
<dbReference type="InterPro" id="IPR029063">
    <property type="entry name" value="SAM-dependent_MTases_sf"/>
</dbReference>
<dbReference type="PANTHER" id="PTHR24422:SF26">
    <property type="entry name" value="CHEMOTAXIS PROTEIN METHYLTRANSFERASE"/>
    <property type="match status" value="1"/>
</dbReference>
<dbReference type="InterPro" id="IPR036804">
    <property type="entry name" value="CheR_N_sf"/>
</dbReference>
<comment type="catalytic activity">
    <reaction evidence="1 5">
        <text>L-glutamyl-[protein] + S-adenosyl-L-methionine = [protein]-L-glutamate 5-O-methyl ester + S-adenosyl-L-homocysteine</text>
        <dbReference type="Rhea" id="RHEA:24452"/>
        <dbReference type="Rhea" id="RHEA-COMP:10208"/>
        <dbReference type="Rhea" id="RHEA-COMP:10311"/>
        <dbReference type="ChEBI" id="CHEBI:29973"/>
        <dbReference type="ChEBI" id="CHEBI:57856"/>
        <dbReference type="ChEBI" id="CHEBI:59789"/>
        <dbReference type="ChEBI" id="CHEBI:82795"/>
        <dbReference type="EC" id="2.1.1.80"/>
    </reaction>
</comment>
<dbReference type="InterPro" id="IPR000780">
    <property type="entry name" value="CheR_MeTrfase"/>
</dbReference>
<dbReference type="SUPFAM" id="SSF53335">
    <property type="entry name" value="S-adenosyl-L-methionine-dependent methyltransferases"/>
    <property type="match status" value="1"/>
</dbReference>
<accession>A0A6B3RSV2</accession>
<protein>
    <recommendedName>
        <fullName evidence="5">Chemotaxis protein methyltransferase</fullName>
        <ecNumber evidence="5">2.1.1.80</ecNumber>
    </recommendedName>
</protein>
<evidence type="ECO:0000256" key="4">
    <source>
        <dbReference type="ARBA" id="ARBA00022691"/>
    </source>
</evidence>
<evidence type="ECO:0000256" key="2">
    <source>
        <dbReference type="ARBA" id="ARBA00022603"/>
    </source>
</evidence>
<feature type="binding site" evidence="6">
    <location>
        <position position="150"/>
    </location>
    <ligand>
        <name>S-adenosyl-L-methionine</name>
        <dbReference type="ChEBI" id="CHEBI:59789"/>
    </ligand>
</feature>
<dbReference type="PRINTS" id="PR00996">
    <property type="entry name" value="CHERMTFRASE"/>
</dbReference>
<feature type="domain" description="CheR-type methyltransferase" evidence="7">
    <location>
        <begin position="1"/>
        <end position="281"/>
    </location>
</feature>
<dbReference type="InterPro" id="IPR022641">
    <property type="entry name" value="CheR_N"/>
</dbReference>
<dbReference type="PROSITE" id="PS50123">
    <property type="entry name" value="CHER"/>
    <property type="match status" value="1"/>
</dbReference>
<evidence type="ECO:0000313" key="9">
    <source>
        <dbReference type="Proteomes" id="UP000481421"/>
    </source>
</evidence>
<keyword evidence="9" id="KW-1185">Reference proteome</keyword>
<dbReference type="EC" id="2.1.1.80" evidence="5"/>
<dbReference type="Pfam" id="PF03705">
    <property type="entry name" value="CheR_N"/>
    <property type="match status" value="1"/>
</dbReference>
<evidence type="ECO:0000256" key="1">
    <source>
        <dbReference type="ARBA" id="ARBA00001541"/>
    </source>
</evidence>
<dbReference type="SUPFAM" id="SSF47757">
    <property type="entry name" value="Chemotaxis receptor methyltransferase CheR, N-terminal domain"/>
    <property type="match status" value="1"/>
</dbReference>
<feature type="binding site" evidence="6">
    <location>
        <begin position="227"/>
        <end position="228"/>
    </location>
    <ligand>
        <name>S-adenosyl-L-methionine</name>
        <dbReference type="ChEBI" id="CHEBI:59789"/>
    </ligand>
</feature>
<dbReference type="PANTHER" id="PTHR24422">
    <property type="entry name" value="CHEMOTAXIS PROTEIN METHYLTRANSFERASE"/>
    <property type="match status" value="1"/>
</dbReference>
<dbReference type="Gene3D" id="3.40.50.150">
    <property type="entry name" value="Vaccinia Virus protein VP39"/>
    <property type="match status" value="1"/>
</dbReference>
<feature type="binding site" evidence="6">
    <location>
        <position position="84"/>
    </location>
    <ligand>
        <name>S-adenosyl-L-methionine</name>
        <dbReference type="ChEBI" id="CHEBI:59789"/>
    </ligand>
</feature>
<dbReference type="SMART" id="SM00138">
    <property type="entry name" value="MeTrc"/>
    <property type="match status" value="1"/>
</dbReference>
<feature type="binding site" evidence="6">
    <location>
        <begin position="209"/>
        <end position="210"/>
    </location>
    <ligand>
        <name>S-adenosyl-L-methionine</name>
        <dbReference type="ChEBI" id="CHEBI:59789"/>
    </ligand>
</feature>
<feature type="binding site" evidence="6">
    <location>
        <position position="78"/>
    </location>
    <ligand>
        <name>S-adenosyl-L-methionine</name>
        <dbReference type="ChEBI" id="CHEBI:59789"/>
    </ligand>
</feature>
<evidence type="ECO:0000313" key="8">
    <source>
        <dbReference type="EMBL" id="NEX46159.1"/>
    </source>
</evidence>
<feature type="binding site" evidence="6">
    <location>
        <position position="124"/>
    </location>
    <ligand>
        <name>S-adenosyl-L-methionine</name>
        <dbReference type="ChEBI" id="CHEBI:59789"/>
    </ligand>
</feature>
<keyword evidence="2 5" id="KW-0489">Methyltransferase</keyword>
<sequence>MIEAASPKTPHRDRFRELIRSLTGISLPPSKVQMIDQRLRRRVVAFGLTDTESYLEQLLGGSLPDNELRTVIDLITTNTTSFFREPNHFDFLVETIAPKVAARGRPGRPARLKLWSAASSEGAEAYTAAMMLEEARRGGHDFDFAILGTDLSERMVERANAAVYGTDQLTTVPPELLRRYFLSSRDPGLAGKARVVPDLRRRVKFRNLNLMDTRYPVDRDVDVIFLRNILIYFDPATKEQVVDRLAGHLRPGGYLIVGHAESMVVRCSALRQVKPTIFQKN</sequence>
<evidence type="ECO:0000256" key="6">
    <source>
        <dbReference type="PIRSR" id="PIRSR000410-1"/>
    </source>
</evidence>
<dbReference type="InterPro" id="IPR022642">
    <property type="entry name" value="CheR_C"/>
</dbReference>
<dbReference type="EMBL" id="JAAIKE010000002">
    <property type="protein sequence ID" value="NEX46159.1"/>
    <property type="molecule type" value="Genomic_DNA"/>
</dbReference>
<dbReference type="Pfam" id="PF01739">
    <property type="entry name" value="CheR"/>
    <property type="match status" value="1"/>
</dbReference>
<evidence type="ECO:0000256" key="5">
    <source>
        <dbReference type="PIRNR" id="PIRNR000410"/>
    </source>
</evidence>
<feature type="binding site" evidence="6">
    <location>
        <position position="80"/>
    </location>
    <ligand>
        <name>S-adenosyl-L-methionine</name>
        <dbReference type="ChEBI" id="CHEBI:59789"/>
    </ligand>
</feature>
<evidence type="ECO:0000256" key="3">
    <source>
        <dbReference type="ARBA" id="ARBA00022679"/>
    </source>
</evidence>
<name>A0A6B3RSV2_9RHOB</name>
<dbReference type="PIRSF" id="PIRSF000410">
    <property type="entry name" value="CheR"/>
    <property type="match status" value="1"/>
</dbReference>
<keyword evidence="4 5" id="KW-0949">S-adenosyl-L-methionine</keyword>
<organism evidence="8 9">
    <name type="scientific">Pseudotabrizicola algicola</name>
    <dbReference type="NCBI Taxonomy" id="2709381"/>
    <lineage>
        <taxon>Bacteria</taxon>
        <taxon>Pseudomonadati</taxon>
        <taxon>Pseudomonadota</taxon>
        <taxon>Alphaproteobacteria</taxon>
        <taxon>Rhodobacterales</taxon>
        <taxon>Paracoccaceae</taxon>
        <taxon>Pseudotabrizicola</taxon>
    </lineage>
</organism>
<gene>
    <name evidence="8" type="ORF">G3572_08080</name>
</gene>
<dbReference type="InterPro" id="IPR050903">
    <property type="entry name" value="Bact_Chemotaxis_MeTrfase"/>
</dbReference>
<dbReference type="GO" id="GO:0032259">
    <property type="term" value="P:methylation"/>
    <property type="evidence" value="ECO:0007669"/>
    <property type="project" value="UniProtKB-KW"/>
</dbReference>
<dbReference type="GO" id="GO:0008983">
    <property type="term" value="F:protein-glutamate O-methyltransferase activity"/>
    <property type="evidence" value="ECO:0007669"/>
    <property type="project" value="UniProtKB-EC"/>
</dbReference>